<comment type="caution">
    <text evidence="2">The sequence shown here is derived from an EMBL/GenBank/DDBJ whole genome shotgun (WGS) entry which is preliminary data.</text>
</comment>
<keyword evidence="1" id="KW-0472">Membrane</keyword>
<name>A0ABW9Y570_9RHOB</name>
<keyword evidence="1" id="KW-0812">Transmembrane</keyword>
<proteinExistence type="predicted"/>
<dbReference type="Proteomes" id="UP001517376">
    <property type="component" value="Unassembled WGS sequence"/>
</dbReference>
<protein>
    <submittedName>
        <fullName evidence="2">Uncharacterized protein</fullName>
    </submittedName>
</protein>
<organism evidence="2 3">
    <name type="scientific">Paragemmobacter ruber</name>
    <dbReference type="NCBI Taxonomy" id="1985673"/>
    <lineage>
        <taxon>Bacteria</taxon>
        <taxon>Pseudomonadati</taxon>
        <taxon>Pseudomonadota</taxon>
        <taxon>Alphaproteobacteria</taxon>
        <taxon>Rhodobacterales</taxon>
        <taxon>Paracoccaceae</taxon>
        <taxon>Paragemmobacter</taxon>
    </lineage>
</organism>
<evidence type="ECO:0000313" key="3">
    <source>
        <dbReference type="Proteomes" id="UP001517376"/>
    </source>
</evidence>
<sequence>MAEYCSGDGSPSCQKLYIFAWPGVIALAHLSVYSLYNVWQAYARPWLNYLGVSTSHAVMINGNKPEKVHRHPLDRDLARVDWTGAVRFENAKTVIFVGLDLNDANRAMYWANEGRHRPEFQNGPAP</sequence>
<keyword evidence="1" id="KW-1133">Transmembrane helix</keyword>
<gene>
    <name evidence="2" type="ORF">GU920_08930</name>
</gene>
<evidence type="ECO:0000313" key="2">
    <source>
        <dbReference type="EMBL" id="NBE07658.1"/>
    </source>
</evidence>
<accession>A0ABW9Y570</accession>
<reference evidence="3" key="1">
    <citation type="submission" date="2020-01" db="EMBL/GenBank/DDBJ databases">
        <title>Sphingomonas sp. strain CSW-10.</title>
        <authorList>
            <person name="Chen W.-M."/>
        </authorList>
    </citation>
    <scope>NUCLEOTIDE SEQUENCE [LARGE SCALE GENOMIC DNA]</scope>
    <source>
        <strain evidence="3">CCP-1</strain>
    </source>
</reference>
<evidence type="ECO:0000256" key="1">
    <source>
        <dbReference type="SAM" id="Phobius"/>
    </source>
</evidence>
<dbReference type="EMBL" id="JAAATW010000002">
    <property type="protein sequence ID" value="NBE07658.1"/>
    <property type="molecule type" value="Genomic_DNA"/>
</dbReference>
<dbReference type="RefSeq" id="WP_161766689.1">
    <property type="nucleotide sequence ID" value="NZ_JAAATW010000002.1"/>
</dbReference>
<feature type="transmembrane region" description="Helical" evidence="1">
    <location>
        <begin position="16"/>
        <end position="36"/>
    </location>
</feature>
<keyword evidence="3" id="KW-1185">Reference proteome</keyword>